<dbReference type="InterPro" id="IPR010982">
    <property type="entry name" value="Lambda_DNA-bd_dom_sf"/>
</dbReference>
<dbReference type="CDD" id="cd00093">
    <property type="entry name" value="HTH_XRE"/>
    <property type="match status" value="1"/>
</dbReference>
<feature type="domain" description="HTH cro/C1-type" evidence="1">
    <location>
        <begin position="18"/>
        <end position="45"/>
    </location>
</feature>
<name>A0AAP3XS11_9PROT</name>
<dbReference type="GO" id="GO:0003677">
    <property type="term" value="F:DNA binding"/>
    <property type="evidence" value="ECO:0007669"/>
    <property type="project" value="InterPro"/>
</dbReference>
<dbReference type="AlphaFoldDB" id="A0AAP3XS11"/>
<dbReference type="EMBL" id="JARGEQ010000096">
    <property type="protein sequence ID" value="MDF1586875.1"/>
    <property type="molecule type" value="Genomic_DNA"/>
</dbReference>
<protein>
    <submittedName>
        <fullName evidence="2">Helix-turn-helix transcriptional regulator</fullName>
    </submittedName>
</protein>
<accession>A0AAP3XS11</accession>
<organism evidence="2 3">
    <name type="scientific">Marinimicrococcus flavescens</name>
    <dbReference type="NCBI Taxonomy" id="3031815"/>
    <lineage>
        <taxon>Bacteria</taxon>
        <taxon>Pseudomonadati</taxon>
        <taxon>Pseudomonadota</taxon>
        <taxon>Alphaproteobacteria</taxon>
        <taxon>Geminicoccales</taxon>
        <taxon>Geminicoccaceae</taxon>
        <taxon>Marinimicrococcus</taxon>
    </lineage>
</organism>
<sequence length="45" mass="5263">MEDRAMPCRDARRLGRSLRTWRALRRIKQSHLAELLGVTQATVSR</sequence>
<dbReference type="InterPro" id="IPR001387">
    <property type="entry name" value="Cro/C1-type_HTH"/>
</dbReference>
<reference evidence="2 3" key="1">
    <citation type="submission" date="2023-03" db="EMBL/GenBank/DDBJ databases">
        <title>YIM 152171 draft genome.</title>
        <authorList>
            <person name="Yang Z."/>
        </authorList>
    </citation>
    <scope>NUCLEOTIDE SEQUENCE [LARGE SCALE GENOMIC DNA]</scope>
    <source>
        <strain evidence="2 3">YIM 152171</strain>
    </source>
</reference>
<keyword evidence="3" id="KW-1185">Reference proteome</keyword>
<comment type="caution">
    <text evidence="2">The sequence shown here is derived from an EMBL/GenBank/DDBJ whole genome shotgun (WGS) entry which is preliminary data.</text>
</comment>
<dbReference type="SUPFAM" id="SSF47413">
    <property type="entry name" value="lambda repressor-like DNA-binding domains"/>
    <property type="match status" value="1"/>
</dbReference>
<dbReference type="Gene3D" id="1.10.260.40">
    <property type="entry name" value="lambda repressor-like DNA-binding domains"/>
    <property type="match status" value="1"/>
</dbReference>
<evidence type="ECO:0000313" key="2">
    <source>
        <dbReference type="EMBL" id="MDF1586875.1"/>
    </source>
</evidence>
<dbReference type="Proteomes" id="UP001301140">
    <property type="component" value="Unassembled WGS sequence"/>
</dbReference>
<proteinExistence type="predicted"/>
<gene>
    <name evidence="2" type="ORF">PZ740_10835</name>
</gene>
<evidence type="ECO:0000313" key="3">
    <source>
        <dbReference type="Proteomes" id="UP001301140"/>
    </source>
</evidence>
<dbReference type="PROSITE" id="PS50943">
    <property type="entry name" value="HTH_CROC1"/>
    <property type="match status" value="1"/>
</dbReference>
<evidence type="ECO:0000259" key="1">
    <source>
        <dbReference type="PROSITE" id="PS50943"/>
    </source>
</evidence>